<keyword evidence="3" id="KW-0479">Metal-binding</keyword>
<dbReference type="PANTHER" id="PTHR15710">
    <property type="entry name" value="E3 UBIQUITIN-PROTEIN LIGASE PRAJA"/>
    <property type="match status" value="1"/>
</dbReference>
<evidence type="ECO:0000256" key="1">
    <source>
        <dbReference type="ARBA" id="ARBA00000900"/>
    </source>
</evidence>
<protein>
    <recommendedName>
        <fullName evidence="2">RING-type E3 ubiquitin transferase</fullName>
        <ecNumber evidence="2">2.3.2.27</ecNumber>
    </recommendedName>
</protein>
<dbReference type="PROSITE" id="PS50089">
    <property type="entry name" value="ZF_RING_2"/>
    <property type="match status" value="1"/>
</dbReference>
<evidence type="ECO:0000256" key="6">
    <source>
        <dbReference type="PROSITE-ProRule" id="PRU00175"/>
    </source>
</evidence>
<gene>
    <name evidence="8" type="ORF">MANES_03G026300v8</name>
</gene>
<accession>A0A2C9W3Z8</accession>
<comment type="caution">
    <text evidence="8">The sequence shown here is derived from an EMBL/GenBank/DDBJ whole genome shotgun (WGS) entry which is preliminary data.</text>
</comment>
<dbReference type="AlphaFoldDB" id="A0A2C9W3Z8"/>
<dbReference type="Pfam" id="PF13639">
    <property type="entry name" value="zf-RING_2"/>
    <property type="match status" value="1"/>
</dbReference>
<organism evidence="8 9">
    <name type="scientific">Manihot esculenta</name>
    <name type="common">Cassava</name>
    <name type="synonym">Jatropha manihot</name>
    <dbReference type="NCBI Taxonomy" id="3983"/>
    <lineage>
        <taxon>Eukaryota</taxon>
        <taxon>Viridiplantae</taxon>
        <taxon>Streptophyta</taxon>
        <taxon>Embryophyta</taxon>
        <taxon>Tracheophyta</taxon>
        <taxon>Spermatophyta</taxon>
        <taxon>Magnoliopsida</taxon>
        <taxon>eudicotyledons</taxon>
        <taxon>Gunneridae</taxon>
        <taxon>Pentapetalae</taxon>
        <taxon>rosids</taxon>
        <taxon>fabids</taxon>
        <taxon>Malpighiales</taxon>
        <taxon>Euphorbiaceae</taxon>
        <taxon>Crotonoideae</taxon>
        <taxon>Manihoteae</taxon>
        <taxon>Manihot</taxon>
    </lineage>
</organism>
<comment type="catalytic activity">
    <reaction evidence="1">
        <text>S-ubiquitinyl-[E2 ubiquitin-conjugating enzyme]-L-cysteine + [acceptor protein]-L-lysine = [E2 ubiquitin-conjugating enzyme]-L-cysteine + N(6)-ubiquitinyl-[acceptor protein]-L-lysine.</text>
        <dbReference type="EC" id="2.3.2.27"/>
    </reaction>
</comment>
<keyword evidence="4 6" id="KW-0863">Zinc-finger</keyword>
<evidence type="ECO:0000256" key="2">
    <source>
        <dbReference type="ARBA" id="ARBA00012483"/>
    </source>
</evidence>
<evidence type="ECO:0000313" key="9">
    <source>
        <dbReference type="Proteomes" id="UP000091857"/>
    </source>
</evidence>
<dbReference type="PANTHER" id="PTHR15710:SF74">
    <property type="entry name" value="RING-TYPE E3 UBIQUITIN TRANSFERASE-RELATED"/>
    <property type="match status" value="1"/>
</dbReference>
<dbReference type="InterPro" id="IPR001841">
    <property type="entry name" value="Znf_RING"/>
</dbReference>
<evidence type="ECO:0000259" key="7">
    <source>
        <dbReference type="PROSITE" id="PS50089"/>
    </source>
</evidence>
<evidence type="ECO:0000256" key="4">
    <source>
        <dbReference type="ARBA" id="ARBA00022771"/>
    </source>
</evidence>
<sequence length="113" mass="12132">MKYKELISLFLKMATESNVLSSCIIDASFDMDEALTLHPNFGHQIAVSDSLVANLPIVSGDGGICSVCMEGFQLGIGGKRVPCGHVHHAACLSSWFSNNNSCPLCRFNISIAK</sequence>
<evidence type="ECO:0000313" key="8">
    <source>
        <dbReference type="EMBL" id="OAY53824.1"/>
    </source>
</evidence>
<dbReference type="Gene3D" id="3.30.40.10">
    <property type="entry name" value="Zinc/RING finger domain, C3HC4 (zinc finger)"/>
    <property type="match status" value="1"/>
</dbReference>
<name>A0A2C9W3Z8_MANES</name>
<dbReference type="Gramene" id="Manes.03G026300.3.v8.1">
    <property type="protein sequence ID" value="Manes.03G026300.3.v8.1.CDS.1"/>
    <property type="gene ID" value="Manes.03G026300.v8.1"/>
</dbReference>
<dbReference type="Proteomes" id="UP000091857">
    <property type="component" value="Chromosome 3"/>
</dbReference>
<keyword evidence="9" id="KW-1185">Reference proteome</keyword>
<evidence type="ECO:0000256" key="3">
    <source>
        <dbReference type="ARBA" id="ARBA00022723"/>
    </source>
</evidence>
<dbReference type="InterPro" id="IPR013083">
    <property type="entry name" value="Znf_RING/FYVE/PHD"/>
</dbReference>
<reference evidence="9" key="1">
    <citation type="journal article" date="2016" name="Nat. Biotechnol.">
        <title>Sequencing wild and cultivated cassava and related species reveals extensive interspecific hybridization and genetic diversity.</title>
        <authorList>
            <person name="Bredeson J.V."/>
            <person name="Lyons J.B."/>
            <person name="Prochnik S.E."/>
            <person name="Wu G.A."/>
            <person name="Ha C.M."/>
            <person name="Edsinger-Gonzales E."/>
            <person name="Grimwood J."/>
            <person name="Schmutz J."/>
            <person name="Rabbi I.Y."/>
            <person name="Egesi C."/>
            <person name="Nauluvula P."/>
            <person name="Lebot V."/>
            <person name="Ndunguru J."/>
            <person name="Mkamilo G."/>
            <person name="Bart R.S."/>
            <person name="Setter T.L."/>
            <person name="Gleadow R.M."/>
            <person name="Kulakow P."/>
            <person name="Ferguson M.E."/>
            <person name="Rounsley S."/>
            <person name="Rokhsar D.S."/>
        </authorList>
    </citation>
    <scope>NUCLEOTIDE SEQUENCE [LARGE SCALE GENOMIC DNA]</scope>
    <source>
        <strain evidence="9">cv. AM560-2</strain>
    </source>
</reference>
<dbReference type="GO" id="GO:0061630">
    <property type="term" value="F:ubiquitin protein ligase activity"/>
    <property type="evidence" value="ECO:0007669"/>
    <property type="project" value="UniProtKB-EC"/>
</dbReference>
<feature type="domain" description="RING-type" evidence="7">
    <location>
        <begin position="65"/>
        <end position="106"/>
    </location>
</feature>
<keyword evidence="5" id="KW-0862">Zinc</keyword>
<dbReference type="GO" id="GO:0008270">
    <property type="term" value="F:zinc ion binding"/>
    <property type="evidence" value="ECO:0007669"/>
    <property type="project" value="UniProtKB-KW"/>
</dbReference>
<dbReference type="EMBL" id="CM004389">
    <property type="protein sequence ID" value="OAY53824.1"/>
    <property type="molecule type" value="Genomic_DNA"/>
</dbReference>
<dbReference type="SMART" id="SM00184">
    <property type="entry name" value="RING"/>
    <property type="match status" value="1"/>
</dbReference>
<proteinExistence type="predicted"/>
<evidence type="ECO:0000256" key="5">
    <source>
        <dbReference type="ARBA" id="ARBA00022833"/>
    </source>
</evidence>
<dbReference type="EC" id="2.3.2.27" evidence="2"/>
<dbReference type="SUPFAM" id="SSF57850">
    <property type="entry name" value="RING/U-box"/>
    <property type="match status" value="1"/>
</dbReference>